<protein>
    <submittedName>
        <fullName evidence="1">Uncharacterized protein</fullName>
    </submittedName>
</protein>
<accession>A0A0E9W3Y0</accession>
<organism evidence="1">
    <name type="scientific">Anguilla anguilla</name>
    <name type="common">European freshwater eel</name>
    <name type="synonym">Muraena anguilla</name>
    <dbReference type="NCBI Taxonomy" id="7936"/>
    <lineage>
        <taxon>Eukaryota</taxon>
        <taxon>Metazoa</taxon>
        <taxon>Chordata</taxon>
        <taxon>Craniata</taxon>
        <taxon>Vertebrata</taxon>
        <taxon>Euteleostomi</taxon>
        <taxon>Actinopterygii</taxon>
        <taxon>Neopterygii</taxon>
        <taxon>Teleostei</taxon>
        <taxon>Anguilliformes</taxon>
        <taxon>Anguillidae</taxon>
        <taxon>Anguilla</taxon>
    </lineage>
</organism>
<name>A0A0E9W3Y0_ANGAN</name>
<dbReference type="EMBL" id="GBXM01023566">
    <property type="protein sequence ID" value="JAH85011.1"/>
    <property type="molecule type" value="Transcribed_RNA"/>
</dbReference>
<reference evidence="1" key="2">
    <citation type="journal article" date="2015" name="Fish Shellfish Immunol.">
        <title>Early steps in the European eel (Anguilla anguilla)-Vibrio vulnificus interaction in the gills: Role of the RtxA13 toxin.</title>
        <authorList>
            <person name="Callol A."/>
            <person name="Pajuelo D."/>
            <person name="Ebbesson L."/>
            <person name="Teles M."/>
            <person name="MacKenzie S."/>
            <person name="Amaro C."/>
        </authorList>
    </citation>
    <scope>NUCLEOTIDE SEQUENCE</scope>
</reference>
<sequence>MVHILFQYKKNSIHTVKASLEPPRTSAAQQQVMYLLWAERQSVVYLPLPSRHHTFKHSC</sequence>
<dbReference type="AlphaFoldDB" id="A0A0E9W3Y0"/>
<proteinExistence type="predicted"/>
<reference evidence="1" key="1">
    <citation type="submission" date="2014-11" db="EMBL/GenBank/DDBJ databases">
        <authorList>
            <person name="Amaro Gonzalez C."/>
        </authorList>
    </citation>
    <scope>NUCLEOTIDE SEQUENCE</scope>
</reference>
<evidence type="ECO:0000313" key="1">
    <source>
        <dbReference type="EMBL" id="JAH85011.1"/>
    </source>
</evidence>